<sequence>MKLRLFIMFALFPFLHATSYSAKLVSCSQDQIVLKSQDSEFRVSLFNTKITKEEGWQKTCELLEDATSIRFEIDPSSKIEEPVPVYLFADDKLVQEELMKQGHAYPMIRNPEYTYEKRLESAYDATQTMAKPAEVKTKSRPALVGPLYFGAALLLWLLMLLYMLHRRKKKQRTVEKEQTDAEAG</sequence>
<dbReference type="RefSeq" id="WP_044903736.1">
    <property type="nucleotide sequence ID" value="NZ_CP022722.1"/>
</dbReference>
<feature type="transmembrane region" description="Helical" evidence="1">
    <location>
        <begin position="143"/>
        <end position="164"/>
    </location>
</feature>
<feature type="signal peptide" evidence="2">
    <location>
        <begin position="1"/>
        <end position="22"/>
    </location>
</feature>
<name>A0A099I9Q0_CLOIN</name>
<feature type="chain" id="PRO_5014219774" evidence="2">
    <location>
        <begin position="23"/>
        <end position="184"/>
    </location>
</feature>
<keyword evidence="1" id="KW-0472">Membrane</keyword>
<gene>
    <name evidence="3" type="ORF">CIAN88_02065</name>
</gene>
<dbReference type="EMBL" id="JQIF01000009">
    <property type="protein sequence ID" value="KGJ54754.1"/>
    <property type="molecule type" value="Genomic_DNA"/>
</dbReference>
<evidence type="ECO:0000256" key="1">
    <source>
        <dbReference type="SAM" id="Phobius"/>
    </source>
</evidence>
<dbReference type="AlphaFoldDB" id="A0A099I9Q0"/>
<keyword evidence="2" id="KW-0732">Signal</keyword>
<dbReference type="Proteomes" id="UP000030008">
    <property type="component" value="Unassembled WGS sequence"/>
</dbReference>
<dbReference type="Gene3D" id="2.40.50.90">
    <property type="match status" value="1"/>
</dbReference>
<proteinExistence type="predicted"/>
<dbReference type="InterPro" id="IPR035437">
    <property type="entry name" value="SNase_OB-fold_sf"/>
</dbReference>
<accession>A0A099I9Q0</accession>
<protein>
    <submittedName>
        <fullName evidence="3">Nuclease</fullName>
    </submittedName>
</protein>
<evidence type="ECO:0000313" key="3">
    <source>
        <dbReference type="EMBL" id="KGJ54754.1"/>
    </source>
</evidence>
<comment type="caution">
    <text evidence="3">The sequence shown here is derived from an EMBL/GenBank/DDBJ whole genome shotgun (WGS) entry which is preliminary data.</text>
</comment>
<keyword evidence="1" id="KW-1133">Transmembrane helix</keyword>
<keyword evidence="1" id="KW-0812">Transmembrane</keyword>
<reference evidence="3 4" key="1">
    <citation type="submission" date="2014-08" db="EMBL/GenBank/DDBJ databases">
        <title>Clostridium innocuum, an unnegligible vancomycin-resistant pathogen causing extra-intestinal infections.</title>
        <authorList>
            <person name="Feng Y."/>
            <person name="Chiu C.-H."/>
        </authorList>
    </citation>
    <scope>NUCLEOTIDE SEQUENCE [LARGE SCALE GENOMIC DNA]</scope>
    <source>
        <strain evidence="3 4">AN88</strain>
    </source>
</reference>
<evidence type="ECO:0000313" key="4">
    <source>
        <dbReference type="Proteomes" id="UP000030008"/>
    </source>
</evidence>
<organism evidence="3 4">
    <name type="scientific">Clostridium innocuum</name>
    <dbReference type="NCBI Taxonomy" id="1522"/>
    <lineage>
        <taxon>Bacteria</taxon>
        <taxon>Bacillati</taxon>
        <taxon>Bacillota</taxon>
        <taxon>Clostridia</taxon>
        <taxon>Eubacteriales</taxon>
        <taxon>Clostridiaceae</taxon>
        <taxon>Clostridium</taxon>
    </lineage>
</organism>
<evidence type="ECO:0000256" key="2">
    <source>
        <dbReference type="SAM" id="SignalP"/>
    </source>
</evidence>